<feature type="non-terminal residue" evidence="2">
    <location>
        <position position="1"/>
    </location>
</feature>
<reference evidence="2" key="1">
    <citation type="journal article" date="2014" name="Front. Microbiol.">
        <title>High frequency of phylogenetically diverse reductive dehalogenase-homologous genes in deep subseafloor sedimentary metagenomes.</title>
        <authorList>
            <person name="Kawai M."/>
            <person name="Futagami T."/>
            <person name="Toyoda A."/>
            <person name="Takaki Y."/>
            <person name="Nishi S."/>
            <person name="Hori S."/>
            <person name="Arai W."/>
            <person name="Tsubouchi T."/>
            <person name="Morono Y."/>
            <person name="Uchiyama I."/>
            <person name="Ito T."/>
            <person name="Fujiyama A."/>
            <person name="Inagaki F."/>
            <person name="Takami H."/>
        </authorList>
    </citation>
    <scope>NUCLEOTIDE SEQUENCE</scope>
    <source>
        <strain evidence="2">Expedition CK06-06</strain>
    </source>
</reference>
<gene>
    <name evidence="2" type="ORF">S03H2_48069</name>
</gene>
<comment type="caution">
    <text evidence="2">The sequence shown here is derived from an EMBL/GenBank/DDBJ whole genome shotgun (WGS) entry which is preliminary data.</text>
</comment>
<feature type="non-terminal residue" evidence="2">
    <location>
        <position position="265"/>
    </location>
</feature>
<evidence type="ECO:0000313" key="2">
    <source>
        <dbReference type="EMBL" id="GAH75671.1"/>
    </source>
</evidence>
<dbReference type="EMBL" id="BARU01030273">
    <property type="protein sequence ID" value="GAH75671.1"/>
    <property type="molecule type" value="Genomic_DNA"/>
</dbReference>
<dbReference type="Pfam" id="PF05833">
    <property type="entry name" value="NFACT_N"/>
    <property type="match status" value="1"/>
</dbReference>
<protein>
    <submittedName>
        <fullName evidence="2">Uncharacterized protein</fullName>
    </submittedName>
</protein>
<sequence length="265" mass="31089">FGRRSECLLLKGNDIIWSVKGRKKDKYKVPKPPKGLNILEADNNELLSAILNGENISGLTKSFVNRIRDEGKELLEHFVERKFEPTVFDDILSPFSLGYGRKFSTMNDAVIQYFSSLEEKDLLEEKRKEILKEIGREIKRFESVIEDFSSVKDPDDYRLKGEALLTHIREIKKGMKEIKLNYLDIEFSIPLDVKLSPEGNAKNYFRLYKKAKKKLELAKKGKNKIQKDLEQLRKKRDRILQSEDVEKLLREFDKVKVKKTRENLH</sequence>
<feature type="coiled-coil region" evidence="1">
    <location>
        <begin position="208"/>
        <end position="242"/>
    </location>
</feature>
<keyword evidence="1" id="KW-0175">Coiled coil</keyword>
<organism evidence="2">
    <name type="scientific">marine sediment metagenome</name>
    <dbReference type="NCBI Taxonomy" id="412755"/>
    <lineage>
        <taxon>unclassified sequences</taxon>
        <taxon>metagenomes</taxon>
        <taxon>ecological metagenomes</taxon>
    </lineage>
</organism>
<name>X1HZU5_9ZZZZ</name>
<evidence type="ECO:0000256" key="1">
    <source>
        <dbReference type="SAM" id="Coils"/>
    </source>
</evidence>
<proteinExistence type="predicted"/>
<dbReference type="AlphaFoldDB" id="X1HZU5"/>
<accession>X1HZU5</accession>